<name>A0AAV1WW58_LUPLU</name>
<evidence type="ECO:0000313" key="2">
    <source>
        <dbReference type="EMBL" id="CAL0313002.1"/>
    </source>
</evidence>
<gene>
    <name evidence="2" type="ORF">LLUT_LOCUS14062</name>
</gene>
<evidence type="ECO:0000313" key="3">
    <source>
        <dbReference type="Proteomes" id="UP001497480"/>
    </source>
</evidence>
<dbReference type="AlphaFoldDB" id="A0AAV1WW58"/>
<keyword evidence="1" id="KW-0175">Coiled coil</keyword>
<organism evidence="2 3">
    <name type="scientific">Lupinus luteus</name>
    <name type="common">European yellow lupine</name>
    <dbReference type="NCBI Taxonomy" id="3873"/>
    <lineage>
        <taxon>Eukaryota</taxon>
        <taxon>Viridiplantae</taxon>
        <taxon>Streptophyta</taxon>
        <taxon>Embryophyta</taxon>
        <taxon>Tracheophyta</taxon>
        <taxon>Spermatophyta</taxon>
        <taxon>Magnoliopsida</taxon>
        <taxon>eudicotyledons</taxon>
        <taxon>Gunneridae</taxon>
        <taxon>Pentapetalae</taxon>
        <taxon>rosids</taxon>
        <taxon>fabids</taxon>
        <taxon>Fabales</taxon>
        <taxon>Fabaceae</taxon>
        <taxon>Papilionoideae</taxon>
        <taxon>50 kb inversion clade</taxon>
        <taxon>genistoids sensu lato</taxon>
        <taxon>core genistoids</taxon>
        <taxon>Genisteae</taxon>
        <taxon>Lupinus</taxon>
    </lineage>
</organism>
<keyword evidence="3" id="KW-1185">Reference proteome</keyword>
<accession>A0AAV1WW58</accession>
<sequence>MCCGQHSSLSNHNTTSSLTHPSFSLLQQLRHRLADTEARLARARAREAHLTRRLQAMKRSVSVMEILEDYLKRRSIQKKYTSPASSVTLI</sequence>
<comment type="caution">
    <text evidence="2">The sequence shown here is derived from an EMBL/GenBank/DDBJ whole genome shotgun (WGS) entry which is preliminary data.</text>
</comment>
<reference evidence="2 3" key="1">
    <citation type="submission" date="2024-03" db="EMBL/GenBank/DDBJ databases">
        <authorList>
            <person name="Martinez-Hernandez J."/>
        </authorList>
    </citation>
    <scope>NUCLEOTIDE SEQUENCE [LARGE SCALE GENOMIC DNA]</scope>
</reference>
<evidence type="ECO:0000256" key="1">
    <source>
        <dbReference type="SAM" id="Coils"/>
    </source>
</evidence>
<feature type="coiled-coil region" evidence="1">
    <location>
        <begin position="26"/>
        <end position="60"/>
    </location>
</feature>
<protein>
    <submittedName>
        <fullName evidence="2">Uncharacterized protein</fullName>
    </submittedName>
</protein>
<dbReference type="Proteomes" id="UP001497480">
    <property type="component" value="Unassembled WGS sequence"/>
</dbReference>
<proteinExistence type="predicted"/>
<dbReference type="EMBL" id="CAXHTB010000009">
    <property type="protein sequence ID" value="CAL0313002.1"/>
    <property type="molecule type" value="Genomic_DNA"/>
</dbReference>